<dbReference type="PANTHER" id="PTHR35757:SF1">
    <property type="entry name" value="THERMOSOME SUBUNIT GAMMA"/>
    <property type="match status" value="1"/>
</dbReference>
<proteinExistence type="predicted"/>
<keyword evidence="2" id="KW-1185">Reference proteome</keyword>
<name>A0AAP0MJX1_9ROSI</name>
<dbReference type="PANTHER" id="PTHR35757">
    <property type="entry name" value="THERMOSOME SUBUNIT GAMMA"/>
    <property type="match status" value="1"/>
</dbReference>
<gene>
    <name evidence="1" type="ORF">WN944_000817</name>
</gene>
<organism evidence="1 2">
    <name type="scientific">Citrus x changshan-huyou</name>
    <dbReference type="NCBI Taxonomy" id="2935761"/>
    <lineage>
        <taxon>Eukaryota</taxon>
        <taxon>Viridiplantae</taxon>
        <taxon>Streptophyta</taxon>
        <taxon>Embryophyta</taxon>
        <taxon>Tracheophyta</taxon>
        <taxon>Spermatophyta</taxon>
        <taxon>Magnoliopsida</taxon>
        <taxon>eudicotyledons</taxon>
        <taxon>Gunneridae</taxon>
        <taxon>Pentapetalae</taxon>
        <taxon>rosids</taxon>
        <taxon>malvids</taxon>
        <taxon>Sapindales</taxon>
        <taxon>Rutaceae</taxon>
        <taxon>Aurantioideae</taxon>
        <taxon>Citrus</taxon>
    </lineage>
</organism>
<evidence type="ECO:0000313" key="1">
    <source>
        <dbReference type="EMBL" id="KAK9208461.1"/>
    </source>
</evidence>
<dbReference type="EMBL" id="JBCGBO010000004">
    <property type="protein sequence ID" value="KAK9208461.1"/>
    <property type="molecule type" value="Genomic_DNA"/>
</dbReference>
<accession>A0AAP0MJX1</accession>
<comment type="caution">
    <text evidence="1">The sequence shown here is derived from an EMBL/GenBank/DDBJ whole genome shotgun (WGS) entry which is preliminary data.</text>
</comment>
<dbReference type="AlphaFoldDB" id="A0AAP0MJX1"/>
<sequence length="70" mass="7865">MFAQVTADVEESYVIIGERNRAAVEALMIAIDEGHHRIVILIGGGHMPDLGRQQWEKFDLFPSGVQWITT</sequence>
<protein>
    <submittedName>
        <fullName evidence="1">Uncharacterized protein</fullName>
    </submittedName>
</protein>
<dbReference type="Proteomes" id="UP001428341">
    <property type="component" value="Unassembled WGS sequence"/>
</dbReference>
<evidence type="ECO:0000313" key="2">
    <source>
        <dbReference type="Proteomes" id="UP001428341"/>
    </source>
</evidence>
<reference evidence="1 2" key="1">
    <citation type="submission" date="2024-05" db="EMBL/GenBank/DDBJ databases">
        <title>Haplotype-resolved chromosome-level genome assembly of Huyou (Citrus changshanensis).</title>
        <authorList>
            <person name="Miao C."/>
            <person name="Chen W."/>
            <person name="Wu Y."/>
            <person name="Wang L."/>
            <person name="Zhao S."/>
            <person name="Grierson D."/>
            <person name="Xu C."/>
            <person name="Chen K."/>
        </authorList>
    </citation>
    <scope>NUCLEOTIDE SEQUENCE [LARGE SCALE GENOMIC DNA]</scope>
    <source>
        <strain evidence="1">01-14</strain>
        <tissue evidence="1">Leaf</tissue>
    </source>
</reference>